<proteinExistence type="predicted"/>
<organism evidence="2 3">
    <name type="scientific">Cytobacillus mangrovibacter</name>
    <dbReference type="NCBI Taxonomy" id="3299024"/>
    <lineage>
        <taxon>Bacteria</taxon>
        <taxon>Bacillati</taxon>
        <taxon>Bacillota</taxon>
        <taxon>Bacilli</taxon>
        <taxon>Bacillales</taxon>
        <taxon>Bacillaceae</taxon>
        <taxon>Cytobacillus</taxon>
    </lineage>
</organism>
<accession>A0ABW6K2Y8</accession>
<evidence type="ECO:0000259" key="1">
    <source>
        <dbReference type="Pfam" id="PF13354"/>
    </source>
</evidence>
<name>A0ABW6K2Y8_9BACI</name>
<dbReference type="PANTHER" id="PTHR35333:SF3">
    <property type="entry name" value="BETA-LACTAMASE-TYPE TRANSPEPTIDASE FOLD CONTAINING PROTEIN"/>
    <property type="match status" value="1"/>
</dbReference>
<evidence type="ECO:0000313" key="2">
    <source>
        <dbReference type="EMBL" id="MFE8698506.1"/>
    </source>
</evidence>
<dbReference type="Gene3D" id="3.40.710.10">
    <property type="entry name" value="DD-peptidase/beta-lactamase superfamily"/>
    <property type="match status" value="1"/>
</dbReference>
<reference evidence="2 3" key="1">
    <citation type="submission" date="2024-08" db="EMBL/GenBank/DDBJ databases">
        <title>Two novel Cytobacillus novel species.</title>
        <authorList>
            <person name="Liu G."/>
        </authorList>
    </citation>
    <scope>NUCLEOTIDE SEQUENCE [LARGE SCALE GENOMIC DNA]</scope>
    <source>
        <strain evidence="2 3">FJAT-53684</strain>
    </source>
</reference>
<gene>
    <name evidence="2" type="ORF">ACFYKT_19600</name>
</gene>
<dbReference type="InterPro" id="IPR045155">
    <property type="entry name" value="Beta-lactam_cat"/>
</dbReference>
<dbReference type="InterPro" id="IPR000871">
    <property type="entry name" value="Beta-lactam_class-A"/>
</dbReference>
<dbReference type="Pfam" id="PF13354">
    <property type="entry name" value="Beta-lactamase2"/>
    <property type="match status" value="1"/>
</dbReference>
<dbReference type="InterPro" id="IPR012338">
    <property type="entry name" value="Beta-lactam/transpept-like"/>
</dbReference>
<dbReference type="Proteomes" id="UP001601058">
    <property type="component" value="Unassembled WGS sequence"/>
</dbReference>
<protein>
    <submittedName>
        <fullName evidence="2">Serine hydrolase</fullName>
    </submittedName>
</protein>
<evidence type="ECO:0000313" key="3">
    <source>
        <dbReference type="Proteomes" id="UP001601058"/>
    </source>
</evidence>
<dbReference type="SUPFAM" id="SSF56601">
    <property type="entry name" value="beta-lactamase/transpeptidase-like"/>
    <property type="match status" value="1"/>
</dbReference>
<comment type="caution">
    <text evidence="2">The sequence shown here is derived from an EMBL/GenBank/DDBJ whole genome shotgun (WGS) entry which is preliminary data.</text>
</comment>
<dbReference type="GO" id="GO:0016787">
    <property type="term" value="F:hydrolase activity"/>
    <property type="evidence" value="ECO:0007669"/>
    <property type="project" value="UniProtKB-KW"/>
</dbReference>
<dbReference type="EMBL" id="JBIACJ010000015">
    <property type="protein sequence ID" value="MFE8698506.1"/>
    <property type="molecule type" value="Genomic_DNA"/>
</dbReference>
<dbReference type="RefSeq" id="WP_389222974.1">
    <property type="nucleotide sequence ID" value="NZ_JBIACJ010000015.1"/>
</dbReference>
<sequence length="260" mass="29273">MNFETLKEEVYRIASRCKGRVGLVIETENNRIEINSRAKFSSASLIKVPILIECFRQSEEGTLDLQQYIPIAESNRVKGAGVLQALSSDLQLKVIDVMTLMIIISDNLATNLLIDLLGMEKINQGMRDQNLHDTELSRKMMDFAALKNGLDNYTTAYDMLTCLKELDQNKMLSNRSASMAKEIMENQQFSNKLSDQIDLDIFKVANKTGELPGIEHDCAIIEYGKRRVYAAVLIDQLTVPKDGRQTLSSIGQLISQYLIS</sequence>
<feature type="domain" description="Beta-lactamase class A catalytic" evidence="1">
    <location>
        <begin position="28"/>
        <end position="233"/>
    </location>
</feature>
<keyword evidence="2" id="KW-0378">Hydrolase</keyword>
<keyword evidence="3" id="KW-1185">Reference proteome</keyword>
<dbReference type="PANTHER" id="PTHR35333">
    <property type="entry name" value="BETA-LACTAMASE"/>
    <property type="match status" value="1"/>
</dbReference>